<keyword evidence="1" id="KW-0378">Hydrolase</keyword>
<evidence type="ECO:0000313" key="2">
    <source>
        <dbReference type="Proteomes" id="UP000814140"/>
    </source>
</evidence>
<sequence>MLDDSCRRESYVSPNNVVEPFPHFDKAKANVFRYRQQQSVNLGSWFVHEQWMTPSVFACASGKKGSELDIASGWGSIDSARSVLEKHWDTFINETDFEYLASIGINTVRLPIGYWSLGPTFCAGTPFAHVADVYRNAWAQVVRAINMANNAGIGVLVDLHGAPGSQNGQPHSGISDGATDLFDVPANQDKTIAVLTFLIQQLSGVPNVVGIQMLNEPKNVPQLAGFYTRAIEALRQTSPEASSFPLYLHDGFDLNRFSNFIAARTDFVVQDYHSYFVFTPSDDSESAHDHTADIKGFIANSLTNASKNQRRNLVVDEWSCALTPKSIANEPDQEGSRTKFCTGQMGVYTNATAGWSFWSYKKEECIDDPGWCFKAAVGRNLPPSFFSYGQGPLTEPGQLQNVATIVAEMNLPSDVQALSRGRTSSPARTLAESPFDAQTSSAPALLSWTRRAYTSQDPSIVSALSSPDSSQRSGAKGYSDGYLTAKIFALHKYSRLGFVGQYIADSISAHGPDVIAPGTEDTYRDQFLKGLSDGEEMVRGIIV</sequence>
<organism evidence="1 2">
    <name type="scientific">Artomyces pyxidatus</name>
    <dbReference type="NCBI Taxonomy" id="48021"/>
    <lineage>
        <taxon>Eukaryota</taxon>
        <taxon>Fungi</taxon>
        <taxon>Dikarya</taxon>
        <taxon>Basidiomycota</taxon>
        <taxon>Agaricomycotina</taxon>
        <taxon>Agaricomycetes</taxon>
        <taxon>Russulales</taxon>
        <taxon>Auriscalpiaceae</taxon>
        <taxon>Artomyces</taxon>
    </lineage>
</organism>
<name>A0ACB8T2K1_9AGAM</name>
<dbReference type="EMBL" id="MU277208">
    <property type="protein sequence ID" value="KAI0062333.1"/>
    <property type="molecule type" value="Genomic_DNA"/>
</dbReference>
<keyword evidence="2" id="KW-1185">Reference proteome</keyword>
<gene>
    <name evidence="1" type="ORF">BV25DRAFT_1804008</name>
</gene>
<comment type="caution">
    <text evidence="1">The sequence shown here is derived from an EMBL/GenBank/DDBJ whole genome shotgun (WGS) entry which is preliminary data.</text>
</comment>
<protein>
    <submittedName>
        <fullName evidence="1">Glycoside hydrolase</fullName>
    </submittedName>
</protein>
<reference evidence="1" key="1">
    <citation type="submission" date="2021-03" db="EMBL/GenBank/DDBJ databases">
        <authorList>
            <consortium name="DOE Joint Genome Institute"/>
            <person name="Ahrendt S."/>
            <person name="Looney B.P."/>
            <person name="Miyauchi S."/>
            <person name="Morin E."/>
            <person name="Drula E."/>
            <person name="Courty P.E."/>
            <person name="Chicoki N."/>
            <person name="Fauchery L."/>
            <person name="Kohler A."/>
            <person name="Kuo A."/>
            <person name="Labutti K."/>
            <person name="Pangilinan J."/>
            <person name="Lipzen A."/>
            <person name="Riley R."/>
            <person name="Andreopoulos W."/>
            <person name="He G."/>
            <person name="Johnson J."/>
            <person name="Barry K.W."/>
            <person name="Grigoriev I.V."/>
            <person name="Nagy L."/>
            <person name="Hibbett D."/>
            <person name="Henrissat B."/>
            <person name="Matheny P.B."/>
            <person name="Labbe J."/>
            <person name="Martin F."/>
        </authorList>
    </citation>
    <scope>NUCLEOTIDE SEQUENCE</scope>
    <source>
        <strain evidence="1">HHB10654</strain>
    </source>
</reference>
<accession>A0ACB8T2K1</accession>
<evidence type="ECO:0000313" key="1">
    <source>
        <dbReference type="EMBL" id="KAI0062333.1"/>
    </source>
</evidence>
<proteinExistence type="predicted"/>
<reference evidence="1" key="2">
    <citation type="journal article" date="2022" name="New Phytol.">
        <title>Evolutionary transition to the ectomycorrhizal habit in the genomes of a hyperdiverse lineage of mushroom-forming fungi.</title>
        <authorList>
            <person name="Looney B."/>
            <person name="Miyauchi S."/>
            <person name="Morin E."/>
            <person name="Drula E."/>
            <person name="Courty P.E."/>
            <person name="Kohler A."/>
            <person name="Kuo A."/>
            <person name="LaButti K."/>
            <person name="Pangilinan J."/>
            <person name="Lipzen A."/>
            <person name="Riley R."/>
            <person name="Andreopoulos W."/>
            <person name="He G."/>
            <person name="Johnson J."/>
            <person name="Nolan M."/>
            <person name="Tritt A."/>
            <person name="Barry K.W."/>
            <person name="Grigoriev I.V."/>
            <person name="Nagy L.G."/>
            <person name="Hibbett D."/>
            <person name="Henrissat B."/>
            <person name="Matheny P.B."/>
            <person name="Labbe J."/>
            <person name="Martin F.M."/>
        </authorList>
    </citation>
    <scope>NUCLEOTIDE SEQUENCE</scope>
    <source>
        <strain evidence="1">HHB10654</strain>
    </source>
</reference>
<dbReference type="Proteomes" id="UP000814140">
    <property type="component" value="Unassembled WGS sequence"/>
</dbReference>